<keyword evidence="2" id="KW-0132">Cell division</keyword>
<feature type="domain" description="SMC hinge" evidence="10">
    <location>
        <begin position="514"/>
        <end position="635"/>
    </location>
</feature>
<feature type="coiled-coil region" evidence="8">
    <location>
        <begin position="165"/>
        <end position="192"/>
    </location>
</feature>
<dbReference type="Gene3D" id="3.40.50.300">
    <property type="entry name" value="P-loop containing nucleotide triphosphate hydrolases"/>
    <property type="match status" value="2"/>
</dbReference>
<dbReference type="EMBL" id="BLLK01000062">
    <property type="protein sequence ID" value="GFH59142.1"/>
    <property type="molecule type" value="Genomic_DNA"/>
</dbReference>
<dbReference type="InterPro" id="IPR024704">
    <property type="entry name" value="SMC"/>
</dbReference>
<organism evidence="11 12">
    <name type="scientific">Chaetoceros tenuissimus</name>
    <dbReference type="NCBI Taxonomy" id="426638"/>
    <lineage>
        <taxon>Eukaryota</taxon>
        <taxon>Sar</taxon>
        <taxon>Stramenopiles</taxon>
        <taxon>Ochrophyta</taxon>
        <taxon>Bacillariophyta</taxon>
        <taxon>Coscinodiscophyceae</taxon>
        <taxon>Chaetocerotophycidae</taxon>
        <taxon>Chaetocerotales</taxon>
        <taxon>Chaetocerotaceae</taxon>
        <taxon>Chaetoceros</taxon>
    </lineage>
</organism>
<evidence type="ECO:0000256" key="2">
    <source>
        <dbReference type="ARBA" id="ARBA00022618"/>
    </source>
</evidence>
<feature type="coiled-coil region" evidence="8">
    <location>
        <begin position="1082"/>
        <end position="1112"/>
    </location>
</feature>
<evidence type="ECO:0000256" key="3">
    <source>
        <dbReference type="ARBA" id="ARBA00022776"/>
    </source>
</evidence>
<feature type="compositionally biased region" description="Basic and acidic residues" evidence="9">
    <location>
        <begin position="701"/>
        <end position="716"/>
    </location>
</feature>
<dbReference type="Pfam" id="PF06470">
    <property type="entry name" value="SMC_hinge"/>
    <property type="match status" value="1"/>
</dbReference>
<feature type="compositionally biased region" description="Basic residues" evidence="9">
    <location>
        <begin position="1285"/>
        <end position="1300"/>
    </location>
</feature>
<feature type="region of interest" description="Disordered" evidence="9">
    <location>
        <begin position="435"/>
        <end position="454"/>
    </location>
</feature>
<dbReference type="Gene3D" id="1.20.1060.20">
    <property type="match status" value="1"/>
</dbReference>
<keyword evidence="4 8" id="KW-0175">Coiled coil</keyword>
<dbReference type="GO" id="GO:0007062">
    <property type="term" value="P:sister chromatid cohesion"/>
    <property type="evidence" value="ECO:0007669"/>
    <property type="project" value="TreeGrafter"/>
</dbReference>
<comment type="subcellular location">
    <subcellularLocation>
        <location evidence="1 7">Nucleus</location>
    </subcellularLocation>
</comment>
<dbReference type="SMART" id="SM00968">
    <property type="entry name" value="SMC_hinge"/>
    <property type="match status" value="1"/>
</dbReference>
<dbReference type="GO" id="GO:0051301">
    <property type="term" value="P:cell division"/>
    <property type="evidence" value="ECO:0007669"/>
    <property type="project" value="UniProtKB-KW"/>
</dbReference>
<feature type="region of interest" description="Disordered" evidence="9">
    <location>
        <begin position="959"/>
        <end position="1001"/>
    </location>
</feature>
<dbReference type="InterPro" id="IPR010935">
    <property type="entry name" value="SMC_hinge"/>
</dbReference>
<dbReference type="SUPFAM" id="SSF75553">
    <property type="entry name" value="Smc hinge domain"/>
    <property type="match status" value="1"/>
</dbReference>
<dbReference type="InterPro" id="IPR003395">
    <property type="entry name" value="RecF/RecN/SMC_N"/>
</dbReference>
<keyword evidence="3" id="KW-0498">Mitosis</keyword>
<dbReference type="SUPFAM" id="SSF52540">
    <property type="entry name" value="P-loop containing nucleoside triphosphate hydrolases"/>
    <property type="match status" value="2"/>
</dbReference>
<comment type="similarity">
    <text evidence="7">Belongs to the SMC family.</text>
</comment>
<dbReference type="InterPro" id="IPR027417">
    <property type="entry name" value="P-loop_NTPase"/>
</dbReference>
<dbReference type="PIRSF" id="PIRSF005719">
    <property type="entry name" value="SMC"/>
    <property type="match status" value="1"/>
</dbReference>
<dbReference type="GO" id="GO:0008278">
    <property type="term" value="C:cohesin complex"/>
    <property type="evidence" value="ECO:0007669"/>
    <property type="project" value="TreeGrafter"/>
</dbReference>
<protein>
    <recommendedName>
        <fullName evidence="7">Structural maintenance of chromosomes protein</fullName>
    </recommendedName>
</protein>
<dbReference type="Proteomes" id="UP001054902">
    <property type="component" value="Unassembled WGS sequence"/>
</dbReference>
<evidence type="ECO:0000256" key="1">
    <source>
        <dbReference type="ARBA" id="ARBA00004123"/>
    </source>
</evidence>
<dbReference type="PANTHER" id="PTHR18937">
    <property type="entry name" value="STRUCTURAL MAINTENANCE OF CHROMOSOMES SMC FAMILY MEMBER"/>
    <property type="match status" value="1"/>
</dbReference>
<feature type="coiled-coil region" evidence="8">
    <location>
        <begin position="232"/>
        <end position="273"/>
    </location>
</feature>
<keyword evidence="12" id="KW-1185">Reference proteome</keyword>
<sequence>MPVTYLELENFKSYAGKQRIGPFHEFTSVIGPNGSGKSNLMDAISFVLGVQSRDLRSSQMKDLIFRPPGDRADDEDNTGANATLIYKAEDSDEETRFSRSISSKGTGEYRVNGRVVTFANYEKALAKIGVLLRGRNFLVFQGDVESTTRKTPKELVQWFEEISSSAEFKQEYDDALANMQKAEEDVSAASMKQKGVWKKKRDLKSQKDEAEQFKALVESKAKLLTEFFLWQLYHIKADIEEKEELLDDLNADLEEANQSLEELAGKVRSTKKEASAARSVSTKLEKKRTDLVAQMDKVQPDIIKVEQQIKNLEKKIGAEKRKHAKMSKESDAKEETLKALEKEIEEYKETEQHLQQEYEDLKKEGEVSLTEEQEAEYERIREAAAVASAKPRNALNTVNRRLESARAKAATLSDEVKELQVGKSEAKNRVKELTERKDKMEESIQKTKQDLQESKEELQSTLDAMKEDEQKKAAINTELEKINATLRDARDVKRKNDHEARIEEAISALKRYFPGVKGRLVRLCQPTMKRYDLAVTVAGGKDMDAVVVDTKQTAFECINYLRDNQIGTATFLPLDSLQVPDEASTERIRTMLQQDSRFRLCCDVISCNDDVKKAVMYAVGNSVVCDNLDCARELCFGGRNRGSGEEARFKAVTLGGAVISKAGTMTGGISSDNKNRAGRWNDREVEKLGEKRDELETELAELEKADRGGSQSDRRTSRGGRASKIEELRNRVGNFTNRLQFTESDLKFTKNKLKEQVALISSITKQEQKASSNLRKIETEIGTLSGKVEEAILAVKEAEEEYYGPFREKTGLKDFHSYDEAIGKSREDFLKKRRTIREHLEKLKAQKQYEENRDFSDDITKRAQSIKKMEKKLEDAEARESEFTNSIAELKAQVASIESELEDAKTTEKEHDDEVKKAQNNYKQGQNNAKSIGKTIDTEEANLEGLRAKLHETLQKARVEEAEIPLTDSSDQEGESSRSSRSRRRSGQDDDSEMQDSSLPMTQGTFISTHFSQHDDSRVMKDRNDTNRIDFSQLKKDLQKRVSDNKEKDLHRKFTDNIEKVTMQIEGMSPNMKAADAFDTVVEELEECNNDFNESKKNAKRATKDFEEIKRKRIEKFKSAYDHIANALTVIYKDMTKSSKHPLGGNAFLSLDDTEEPYNGGIKFTAMPPMKRYRDMEYLSGGEKTIAALALLFAIHSYRPAPFFVMDEVDAALDNVNVLKLCNYIRQRSKDFQCIVISLKDMFYEQSKSLVGICRNVPTNSSRTLTLDLTKFDKEEEEEAVTRSSSKRTRSSSTGPRKRISTGSTTQ</sequence>
<feature type="region of interest" description="Disordered" evidence="9">
    <location>
        <begin position="1275"/>
        <end position="1307"/>
    </location>
</feature>
<dbReference type="InterPro" id="IPR036277">
    <property type="entry name" value="SMC_hinge_sf"/>
</dbReference>
<gene>
    <name evidence="11" type="ORF">CTEN210_15618</name>
</gene>
<feature type="compositionally biased region" description="Basic and acidic residues" evidence="9">
    <location>
        <begin position="902"/>
        <end position="917"/>
    </location>
</feature>
<feature type="compositionally biased region" description="Polar residues" evidence="9">
    <location>
        <begin position="918"/>
        <end position="930"/>
    </location>
</feature>
<dbReference type="GO" id="GO:0016887">
    <property type="term" value="F:ATP hydrolysis activity"/>
    <property type="evidence" value="ECO:0007669"/>
    <property type="project" value="InterPro"/>
</dbReference>
<feature type="region of interest" description="Disordered" evidence="9">
    <location>
        <begin position="665"/>
        <end position="722"/>
    </location>
</feature>
<proteinExistence type="inferred from homology"/>
<evidence type="ECO:0000256" key="5">
    <source>
        <dbReference type="ARBA" id="ARBA00023242"/>
    </source>
</evidence>
<reference evidence="11 12" key="1">
    <citation type="journal article" date="2021" name="Sci. Rep.">
        <title>The genome of the diatom Chaetoceros tenuissimus carries an ancient integrated fragment of an extant virus.</title>
        <authorList>
            <person name="Hongo Y."/>
            <person name="Kimura K."/>
            <person name="Takaki Y."/>
            <person name="Yoshida Y."/>
            <person name="Baba S."/>
            <person name="Kobayashi G."/>
            <person name="Nagasaki K."/>
            <person name="Hano T."/>
            <person name="Tomaru Y."/>
        </authorList>
    </citation>
    <scope>NUCLEOTIDE SEQUENCE [LARGE SCALE GENOMIC DNA]</scope>
    <source>
        <strain evidence="11 12">NIES-3715</strain>
    </source>
</reference>
<feature type="compositionally biased region" description="Basic and acidic residues" evidence="9">
    <location>
        <begin position="673"/>
        <end position="694"/>
    </location>
</feature>
<evidence type="ECO:0000313" key="11">
    <source>
        <dbReference type="EMBL" id="GFH59142.1"/>
    </source>
</evidence>
<dbReference type="GO" id="GO:0003677">
    <property type="term" value="F:DNA binding"/>
    <property type="evidence" value="ECO:0007669"/>
    <property type="project" value="TreeGrafter"/>
</dbReference>
<evidence type="ECO:0000256" key="6">
    <source>
        <dbReference type="ARBA" id="ARBA00023306"/>
    </source>
</evidence>
<keyword evidence="6" id="KW-0131">Cell cycle</keyword>
<evidence type="ECO:0000256" key="4">
    <source>
        <dbReference type="ARBA" id="ARBA00023054"/>
    </source>
</evidence>
<dbReference type="GO" id="GO:0005634">
    <property type="term" value="C:nucleus"/>
    <property type="evidence" value="ECO:0007669"/>
    <property type="project" value="UniProtKB-SubCell"/>
</dbReference>
<dbReference type="Gene3D" id="1.10.287.1490">
    <property type="match status" value="1"/>
</dbReference>
<evidence type="ECO:0000256" key="8">
    <source>
        <dbReference type="SAM" id="Coils"/>
    </source>
</evidence>
<evidence type="ECO:0000259" key="10">
    <source>
        <dbReference type="SMART" id="SM00968"/>
    </source>
</evidence>
<dbReference type="PANTHER" id="PTHR18937:SF12">
    <property type="entry name" value="STRUCTURAL MAINTENANCE OF CHROMOSOMES PROTEIN"/>
    <property type="match status" value="1"/>
</dbReference>
<accession>A0AAD3D752</accession>
<feature type="region of interest" description="Disordered" evidence="9">
    <location>
        <begin position="899"/>
        <end position="935"/>
    </location>
</feature>
<comment type="caution">
    <text evidence="11">The sequence shown here is derived from an EMBL/GenBank/DDBJ whole genome shotgun (WGS) entry which is preliminary data.</text>
</comment>
<evidence type="ECO:0000256" key="7">
    <source>
        <dbReference type="PIRNR" id="PIRNR005719"/>
    </source>
</evidence>
<evidence type="ECO:0000256" key="9">
    <source>
        <dbReference type="SAM" id="MobiDB-lite"/>
    </source>
</evidence>
<evidence type="ECO:0000313" key="12">
    <source>
        <dbReference type="Proteomes" id="UP001054902"/>
    </source>
</evidence>
<name>A0AAD3D752_9STRA</name>
<dbReference type="Gene3D" id="3.30.70.1620">
    <property type="match status" value="1"/>
</dbReference>
<dbReference type="GO" id="GO:0005524">
    <property type="term" value="F:ATP binding"/>
    <property type="evidence" value="ECO:0007669"/>
    <property type="project" value="InterPro"/>
</dbReference>
<keyword evidence="5 7" id="KW-0539">Nucleus</keyword>
<dbReference type="Pfam" id="PF02463">
    <property type="entry name" value="SMC_N"/>
    <property type="match status" value="1"/>
</dbReference>